<protein>
    <recommendedName>
        <fullName evidence="1">HTH arsR-type domain-containing protein</fullName>
    </recommendedName>
</protein>
<keyword evidence="3" id="KW-1185">Reference proteome</keyword>
<reference evidence="2" key="1">
    <citation type="submission" date="2022-09" db="EMBL/GenBank/DDBJ databases">
        <title>Actin cytoskeleton and complex cell architecture in an #Asgard archaeon.</title>
        <authorList>
            <person name="Ponce Toledo R.I."/>
            <person name="Schleper C."/>
            <person name="Rodrigues Oliveira T."/>
            <person name="Wollweber F."/>
            <person name="Xu J."/>
            <person name="Rittmann S."/>
            <person name="Klingl A."/>
            <person name="Pilhofer M."/>
        </authorList>
    </citation>
    <scope>NUCLEOTIDE SEQUENCE</scope>
    <source>
        <strain evidence="2">B-35</strain>
    </source>
</reference>
<evidence type="ECO:0000313" key="2">
    <source>
        <dbReference type="EMBL" id="UYP47205.1"/>
    </source>
</evidence>
<dbReference type="SUPFAM" id="SSF46785">
    <property type="entry name" value="Winged helix' DNA-binding domain"/>
    <property type="match status" value="1"/>
</dbReference>
<dbReference type="EMBL" id="CP104013">
    <property type="protein sequence ID" value="UYP47205.1"/>
    <property type="molecule type" value="Genomic_DNA"/>
</dbReference>
<dbReference type="SMART" id="SM00418">
    <property type="entry name" value="HTH_ARSR"/>
    <property type="match status" value="1"/>
</dbReference>
<dbReference type="InterPro" id="IPR011991">
    <property type="entry name" value="ArsR-like_HTH"/>
</dbReference>
<proteinExistence type="predicted"/>
<gene>
    <name evidence="2" type="ORF">NEF87_003490</name>
</gene>
<feature type="domain" description="HTH arsR-type" evidence="1">
    <location>
        <begin position="22"/>
        <end position="97"/>
    </location>
</feature>
<evidence type="ECO:0000313" key="3">
    <source>
        <dbReference type="Proteomes" id="UP001208689"/>
    </source>
</evidence>
<organism evidence="2 3">
    <name type="scientific">Candidatus Lokiarchaeum ossiferum</name>
    <dbReference type="NCBI Taxonomy" id="2951803"/>
    <lineage>
        <taxon>Archaea</taxon>
        <taxon>Promethearchaeati</taxon>
        <taxon>Promethearchaeota</taxon>
        <taxon>Promethearchaeia</taxon>
        <taxon>Promethearchaeales</taxon>
        <taxon>Promethearchaeaceae</taxon>
        <taxon>Candidatus Lokiarchaeum</taxon>
    </lineage>
</organism>
<dbReference type="Proteomes" id="UP001208689">
    <property type="component" value="Chromosome"/>
</dbReference>
<dbReference type="InterPro" id="IPR036390">
    <property type="entry name" value="WH_DNA-bd_sf"/>
</dbReference>
<dbReference type="InterPro" id="IPR001845">
    <property type="entry name" value="HTH_ArsR_DNA-bd_dom"/>
</dbReference>
<name>A0ABY6HUK3_9ARCH</name>
<dbReference type="CDD" id="cd00090">
    <property type="entry name" value="HTH_ARSR"/>
    <property type="match status" value="1"/>
</dbReference>
<evidence type="ECO:0000259" key="1">
    <source>
        <dbReference type="SMART" id="SM00418"/>
    </source>
</evidence>
<sequence length="464" mass="53502">MVIENQIVSMQVIHEEVSRISDVLKSLANPKRLNLLMLLNSENIQTFKNLKDFSQISKTSLVNHLVILEKEHLIERLSRGYYKITPKGKNFLDTNVNLFERAVNSDYFQSNTQLHPYEGLFQAPKILQEKISVPKPAQYPGAMNSFVASITGIFNSLEKKYSVSFVNGFSGMSFLNNFTKDAIDGSSHFKYCDWDQILKASSRLGYELHGHYEEKAFPTYYGTITLEDIERAKNMFNVVKQEIKQFQKPAVLFGLLLPEYGIVNGCFQDYYMAHAYHSDMGYSGFPCQFYSLKTTNYMHAVFVRDETAPITDNDYREALERAIEFAKNGTGKPEHDDRVSGPQMFEEWANLLKSNEEILSSLNPQANAFLGSYYAENKQHCADFLYMIHDKYANKSFSFMIQKAAKKYQEIADKWEEFTALFPFTLGQPSSFFCREEGAILLREIMALEEKAIRFMQDAMAMWH</sequence>
<dbReference type="InterPro" id="IPR036388">
    <property type="entry name" value="WH-like_DNA-bd_sf"/>
</dbReference>
<dbReference type="Gene3D" id="1.10.10.10">
    <property type="entry name" value="Winged helix-like DNA-binding domain superfamily/Winged helix DNA-binding domain"/>
    <property type="match status" value="1"/>
</dbReference>
<accession>A0ABY6HUK3</accession>